<evidence type="ECO:0000256" key="1">
    <source>
        <dbReference type="ARBA" id="ARBA00004651"/>
    </source>
</evidence>
<dbReference type="OrthoDB" id="5449677at2"/>
<dbReference type="InterPro" id="IPR035906">
    <property type="entry name" value="MetI-like_sf"/>
</dbReference>
<proteinExistence type="inferred from homology"/>
<feature type="transmembrane region" description="Helical" evidence="7">
    <location>
        <begin position="227"/>
        <end position="253"/>
    </location>
</feature>
<dbReference type="PANTHER" id="PTHR30151">
    <property type="entry name" value="ALKANE SULFONATE ABC TRANSPORTER-RELATED, MEMBRANE SUBUNIT"/>
    <property type="match status" value="1"/>
</dbReference>
<keyword evidence="5 7" id="KW-1133">Transmembrane helix</keyword>
<dbReference type="GO" id="GO:0055085">
    <property type="term" value="P:transmembrane transport"/>
    <property type="evidence" value="ECO:0007669"/>
    <property type="project" value="InterPro"/>
</dbReference>
<dbReference type="Pfam" id="PF00528">
    <property type="entry name" value="BPD_transp_1"/>
    <property type="match status" value="1"/>
</dbReference>
<dbReference type="STRING" id="1121409.SAMN02745124_03685"/>
<keyword evidence="3" id="KW-1003">Cell membrane</keyword>
<evidence type="ECO:0000259" key="8">
    <source>
        <dbReference type="PROSITE" id="PS50928"/>
    </source>
</evidence>
<keyword evidence="10" id="KW-1185">Reference proteome</keyword>
<dbReference type="AlphaFoldDB" id="A0A1M5Y6G6"/>
<evidence type="ECO:0000256" key="6">
    <source>
        <dbReference type="ARBA" id="ARBA00023136"/>
    </source>
</evidence>
<feature type="transmembrane region" description="Helical" evidence="7">
    <location>
        <begin position="72"/>
        <end position="93"/>
    </location>
</feature>
<name>A0A1M5Y6G6_9BACT</name>
<dbReference type="GO" id="GO:0005886">
    <property type="term" value="C:plasma membrane"/>
    <property type="evidence" value="ECO:0007669"/>
    <property type="project" value="UniProtKB-SubCell"/>
</dbReference>
<dbReference type="GO" id="GO:0010438">
    <property type="term" value="P:cellular response to sulfur starvation"/>
    <property type="evidence" value="ECO:0007669"/>
    <property type="project" value="TreeGrafter"/>
</dbReference>
<dbReference type="CDD" id="cd06261">
    <property type="entry name" value="TM_PBP2"/>
    <property type="match status" value="1"/>
</dbReference>
<dbReference type="RefSeq" id="WP_073378395.1">
    <property type="nucleotide sequence ID" value="NZ_FQXS01000029.1"/>
</dbReference>
<dbReference type="Gene3D" id="1.10.3720.10">
    <property type="entry name" value="MetI-like"/>
    <property type="match status" value="1"/>
</dbReference>
<evidence type="ECO:0000256" key="7">
    <source>
        <dbReference type="RuleBase" id="RU363032"/>
    </source>
</evidence>
<evidence type="ECO:0000256" key="4">
    <source>
        <dbReference type="ARBA" id="ARBA00022692"/>
    </source>
</evidence>
<comment type="subcellular location">
    <subcellularLocation>
        <location evidence="1 7">Cell membrane</location>
        <topology evidence="1 7">Multi-pass membrane protein</topology>
    </subcellularLocation>
</comment>
<dbReference type="SUPFAM" id="SSF161098">
    <property type="entry name" value="MetI-like"/>
    <property type="match status" value="1"/>
</dbReference>
<dbReference type="PROSITE" id="PS50928">
    <property type="entry name" value="ABC_TM1"/>
    <property type="match status" value="1"/>
</dbReference>
<keyword evidence="6 7" id="KW-0472">Membrane</keyword>
<dbReference type="Proteomes" id="UP000184139">
    <property type="component" value="Unassembled WGS sequence"/>
</dbReference>
<feature type="transmembrane region" description="Helical" evidence="7">
    <location>
        <begin position="48"/>
        <end position="65"/>
    </location>
</feature>
<keyword evidence="4 7" id="KW-0812">Transmembrane</keyword>
<comment type="similarity">
    <text evidence="7">Belongs to the binding-protein-dependent transport system permease family.</text>
</comment>
<reference evidence="9 10" key="1">
    <citation type="submission" date="2016-11" db="EMBL/GenBank/DDBJ databases">
        <authorList>
            <person name="Jaros S."/>
            <person name="Januszkiewicz K."/>
            <person name="Wedrychowicz H."/>
        </authorList>
    </citation>
    <scope>NUCLEOTIDE SEQUENCE [LARGE SCALE GENOMIC DNA]</scope>
    <source>
        <strain evidence="9 10">DSM 9705</strain>
    </source>
</reference>
<evidence type="ECO:0000256" key="5">
    <source>
        <dbReference type="ARBA" id="ARBA00022989"/>
    </source>
</evidence>
<organism evidence="9 10">
    <name type="scientific">Desulfofustis glycolicus DSM 9705</name>
    <dbReference type="NCBI Taxonomy" id="1121409"/>
    <lineage>
        <taxon>Bacteria</taxon>
        <taxon>Pseudomonadati</taxon>
        <taxon>Thermodesulfobacteriota</taxon>
        <taxon>Desulfobulbia</taxon>
        <taxon>Desulfobulbales</taxon>
        <taxon>Desulfocapsaceae</taxon>
        <taxon>Desulfofustis</taxon>
    </lineage>
</organism>
<sequence length="259" mass="28062">MTGTKRNAFFHPERWVTVVFFGFCLLVWEVAAQSTWISTLFFPAPSTIVKTLTAMTGTGLFWLTLGTTLYRLLLGVVAGAGAGLVVGWGMGASRKARAVLDPVVAALHPMPKLAIFPIFLVILGIGEASKIALIALAAFFPMLLNTLAGVQHIEQCYWEAASNYGARGMTLLRRVIMPGSLPMAMTGLRLAFNNALVVTIAIEMLSAQDGLGAQIWMSWQTLRTEELYATLIVIGVVGMLSNAVLGRLVVWLLPWHTKA</sequence>
<gene>
    <name evidence="9" type="ORF">SAMN02745124_03685</name>
</gene>
<dbReference type="PANTHER" id="PTHR30151:SF25">
    <property type="entry name" value="TAURINE TRANSPORT SYSTEM PERMEASE PROTEIN TAUC"/>
    <property type="match status" value="1"/>
</dbReference>
<dbReference type="InterPro" id="IPR000515">
    <property type="entry name" value="MetI-like"/>
</dbReference>
<keyword evidence="2 7" id="KW-0813">Transport</keyword>
<protein>
    <submittedName>
        <fullName evidence="9">NitT/TauT family transport system permease protein</fullName>
    </submittedName>
</protein>
<evidence type="ECO:0000313" key="10">
    <source>
        <dbReference type="Proteomes" id="UP000184139"/>
    </source>
</evidence>
<feature type="transmembrane region" description="Helical" evidence="7">
    <location>
        <begin position="190"/>
        <end position="207"/>
    </location>
</feature>
<evidence type="ECO:0000256" key="3">
    <source>
        <dbReference type="ARBA" id="ARBA00022475"/>
    </source>
</evidence>
<accession>A0A1M5Y6G6</accession>
<dbReference type="EMBL" id="FQXS01000029">
    <property type="protein sequence ID" value="SHI07681.1"/>
    <property type="molecule type" value="Genomic_DNA"/>
</dbReference>
<feature type="transmembrane region" description="Helical" evidence="7">
    <location>
        <begin position="113"/>
        <end position="140"/>
    </location>
</feature>
<evidence type="ECO:0000256" key="2">
    <source>
        <dbReference type="ARBA" id="ARBA00022448"/>
    </source>
</evidence>
<feature type="domain" description="ABC transmembrane type-1" evidence="8">
    <location>
        <begin position="61"/>
        <end position="249"/>
    </location>
</feature>
<evidence type="ECO:0000313" key="9">
    <source>
        <dbReference type="EMBL" id="SHI07681.1"/>
    </source>
</evidence>